<accession>A0AAV1R6H7</accession>
<keyword evidence="3" id="KW-1185">Reference proteome</keyword>
<dbReference type="EMBL" id="CAWUPB010000913">
    <property type="protein sequence ID" value="CAK7329621.1"/>
    <property type="molecule type" value="Genomic_DNA"/>
</dbReference>
<evidence type="ECO:0000313" key="3">
    <source>
        <dbReference type="Proteomes" id="UP001314170"/>
    </source>
</evidence>
<feature type="compositionally biased region" description="Polar residues" evidence="1">
    <location>
        <begin position="118"/>
        <end position="127"/>
    </location>
</feature>
<dbReference type="AlphaFoldDB" id="A0AAV1R6H7"/>
<feature type="compositionally biased region" description="Polar residues" evidence="1">
    <location>
        <begin position="43"/>
        <end position="52"/>
    </location>
</feature>
<reference evidence="2 3" key="1">
    <citation type="submission" date="2024-01" db="EMBL/GenBank/DDBJ databases">
        <authorList>
            <person name="Waweru B."/>
        </authorList>
    </citation>
    <scope>NUCLEOTIDE SEQUENCE [LARGE SCALE GENOMIC DNA]</scope>
</reference>
<sequence>MAETFKAAFHWEGFPMAPTAVTRQEHNINLIQAKPWIIPESGPSEQKQSPSPFNAMDTNPADEMMGSHSIDHGHIPQALGLLISFHVRIQKIQLKIPYAKNLDKRRLNRFAPNKNRSEISPSSPEDE</sequence>
<dbReference type="Proteomes" id="UP001314170">
    <property type="component" value="Unassembled WGS sequence"/>
</dbReference>
<protein>
    <submittedName>
        <fullName evidence="2">Uncharacterized protein</fullName>
    </submittedName>
</protein>
<organism evidence="2 3">
    <name type="scientific">Dovyalis caffra</name>
    <dbReference type="NCBI Taxonomy" id="77055"/>
    <lineage>
        <taxon>Eukaryota</taxon>
        <taxon>Viridiplantae</taxon>
        <taxon>Streptophyta</taxon>
        <taxon>Embryophyta</taxon>
        <taxon>Tracheophyta</taxon>
        <taxon>Spermatophyta</taxon>
        <taxon>Magnoliopsida</taxon>
        <taxon>eudicotyledons</taxon>
        <taxon>Gunneridae</taxon>
        <taxon>Pentapetalae</taxon>
        <taxon>rosids</taxon>
        <taxon>fabids</taxon>
        <taxon>Malpighiales</taxon>
        <taxon>Salicaceae</taxon>
        <taxon>Flacourtieae</taxon>
        <taxon>Dovyalis</taxon>
    </lineage>
</organism>
<comment type="caution">
    <text evidence="2">The sequence shown here is derived from an EMBL/GenBank/DDBJ whole genome shotgun (WGS) entry which is preliminary data.</text>
</comment>
<gene>
    <name evidence="2" type="ORF">DCAF_LOCUS7376</name>
</gene>
<feature type="region of interest" description="Disordered" evidence="1">
    <location>
        <begin position="105"/>
        <end position="127"/>
    </location>
</feature>
<evidence type="ECO:0000256" key="1">
    <source>
        <dbReference type="SAM" id="MobiDB-lite"/>
    </source>
</evidence>
<proteinExistence type="predicted"/>
<feature type="region of interest" description="Disordered" evidence="1">
    <location>
        <begin position="39"/>
        <end position="71"/>
    </location>
</feature>
<name>A0AAV1R6H7_9ROSI</name>
<evidence type="ECO:0000313" key="2">
    <source>
        <dbReference type="EMBL" id="CAK7329621.1"/>
    </source>
</evidence>